<feature type="non-terminal residue" evidence="1">
    <location>
        <position position="1"/>
    </location>
</feature>
<name>A0ACA9N8Z8_9GLOM</name>
<organism evidence="1 2">
    <name type="scientific">Scutellospora calospora</name>
    <dbReference type="NCBI Taxonomy" id="85575"/>
    <lineage>
        <taxon>Eukaryota</taxon>
        <taxon>Fungi</taxon>
        <taxon>Fungi incertae sedis</taxon>
        <taxon>Mucoromycota</taxon>
        <taxon>Glomeromycotina</taxon>
        <taxon>Glomeromycetes</taxon>
        <taxon>Diversisporales</taxon>
        <taxon>Gigasporaceae</taxon>
        <taxon>Scutellospora</taxon>
    </lineage>
</organism>
<sequence>KWVQAKILLWEDDPGNQVEYALVGNDVTDKLAYVHEPGNPLKTRLTTFLNTCH</sequence>
<accession>A0ACA9N8Z8</accession>
<dbReference type="Proteomes" id="UP000789860">
    <property type="component" value="Unassembled WGS sequence"/>
</dbReference>
<proteinExistence type="predicted"/>
<reference evidence="1" key="1">
    <citation type="submission" date="2021-06" db="EMBL/GenBank/DDBJ databases">
        <authorList>
            <person name="Kallberg Y."/>
            <person name="Tangrot J."/>
            <person name="Rosling A."/>
        </authorList>
    </citation>
    <scope>NUCLEOTIDE SEQUENCE</scope>
    <source>
        <strain evidence="1">AU212A</strain>
    </source>
</reference>
<dbReference type="EMBL" id="CAJVPM010020528">
    <property type="protein sequence ID" value="CAG8635414.1"/>
    <property type="molecule type" value="Genomic_DNA"/>
</dbReference>
<evidence type="ECO:0000313" key="2">
    <source>
        <dbReference type="Proteomes" id="UP000789860"/>
    </source>
</evidence>
<comment type="caution">
    <text evidence="1">The sequence shown here is derived from an EMBL/GenBank/DDBJ whole genome shotgun (WGS) entry which is preliminary data.</text>
</comment>
<gene>
    <name evidence="1" type="ORF">SCALOS_LOCUS8121</name>
</gene>
<keyword evidence="2" id="KW-1185">Reference proteome</keyword>
<protein>
    <submittedName>
        <fullName evidence="1">7690_t:CDS:1</fullName>
    </submittedName>
</protein>
<evidence type="ECO:0000313" key="1">
    <source>
        <dbReference type="EMBL" id="CAG8635414.1"/>
    </source>
</evidence>